<dbReference type="EMBL" id="BK014925">
    <property type="protein sequence ID" value="DAD82852.1"/>
    <property type="molecule type" value="Genomic_DNA"/>
</dbReference>
<reference evidence="1" key="1">
    <citation type="journal article" date="2021" name="Proc. Natl. Acad. Sci. U.S.A.">
        <title>A Catalog of Tens of Thousands of Viruses from Human Metagenomes Reveals Hidden Associations with Chronic Diseases.</title>
        <authorList>
            <person name="Tisza M.J."/>
            <person name="Buck C.B."/>
        </authorList>
    </citation>
    <scope>NUCLEOTIDE SEQUENCE</scope>
    <source>
        <strain evidence="1">CtXZx16</strain>
    </source>
</reference>
<name>A0A8S5MKT3_9CAUD</name>
<evidence type="ECO:0000313" key="1">
    <source>
        <dbReference type="EMBL" id="DAD82852.1"/>
    </source>
</evidence>
<protein>
    <submittedName>
        <fullName evidence="1">Uncharacterized protein</fullName>
    </submittedName>
</protein>
<accession>A0A8S5MKT3</accession>
<organism evidence="1">
    <name type="scientific">Siphoviridae sp. ctXZx16</name>
    <dbReference type="NCBI Taxonomy" id="2826371"/>
    <lineage>
        <taxon>Viruses</taxon>
        <taxon>Duplodnaviria</taxon>
        <taxon>Heunggongvirae</taxon>
        <taxon>Uroviricota</taxon>
        <taxon>Caudoviricetes</taxon>
    </lineage>
</organism>
<sequence>MGVANLDTTPSVAQHLLPIHYMGISSTLSRNQQHKLCYNIYYT</sequence>
<proteinExistence type="predicted"/>